<dbReference type="Pfam" id="PF00583">
    <property type="entry name" value="Acetyltransf_1"/>
    <property type="match status" value="1"/>
</dbReference>
<dbReference type="InterPro" id="IPR000182">
    <property type="entry name" value="GNAT_dom"/>
</dbReference>
<keyword evidence="3" id="KW-1185">Reference proteome</keyword>
<dbReference type="VEuPathDB" id="FungiDB:BO71DRAFT_391035"/>
<dbReference type="PANTHER" id="PTHR42791:SF17">
    <property type="entry name" value="ACETYLTRANSFERASE, GNAT FAMILY FAMILY (AFU_ORTHOLOGUE AFUA_8G05690)"/>
    <property type="match status" value="1"/>
</dbReference>
<accession>A0A319DKX7</accession>
<dbReference type="CDD" id="cd04301">
    <property type="entry name" value="NAT_SF"/>
    <property type="match status" value="1"/>
</dbReference>
<dbReference type="PROSITE" id="PS51186">
    <property type="entry name" value="GNAT"/>
    <property type="match status" value="1"/>
</dbReference>
<dbReference type="AlphaFoldDB" id="A0A319DKX7"/>
<keyword evidence="2" id="KW-0012">Acyltransferase</keyword>
<dbReference type="Gene3D" id="3.40.630.30">
    <property type="match status" value="1"/>
</dbReference>
<dbReference type="InterPro" id="IPR016181">
    <property type="entry name" value="Acyl_CoA_acyltransferase"/>
</dbReference>
<evidence type="ECO:0000313" key="2">
    <source>
        <dbReference type="EMBL" id="PYH88708.1"/>
    </source>
</evidence>
<feature type="domain" description="N-acetyltransferase" evidence="1">
    <location>
        <begin position="2"/>
        <end position="195"/>
    </location>
</feature>
<dbReference type="OrthoDB" id="2744543at2759"/>
<evidence type="ECO:0000259" key="1">
    <source>
        <dbReference type="PROSITE" id="PS51186"/>
    </source>
</evidence>
<name>A0A319DKX7_9EURO</name>
<organism evidence="2 3">
    <name type="scientific">Aspergillus ellipticus CBS 707.79</name>
    <dbReference type="NCBI Taxonomy" id="1448320"/>
    <lineage>
        <taxon>Eukaryota</taxon>
        <taxon>Fungi</taxon>
        <taxon>Dikarya</taxon>
        <taxon>Ascomycota</taxon>
        <taxon>Pezizomycotina</taxon>
        <taxon>Eurotiomycetes</taxon>
        <taxon>Eurotiomycetidae</taxon>
        <taxon>Eurotiales</taxon>
        <taxon>Aspergillaceae</taxon>
        <taxon>Aspergillus</taxon>
        <taxon>Aspergillus subgen. Circumdati</taxon>
    </lineage>
</organism>
<dbReference type="EMBL" id="KZ826072">
    <property type="protein sequence ID" value="PYH88708.1"/>
    <property type="molecule type" value="Genomic_DNA"/>
</dbReference>
<dbReference type="SUPFAM" id="SSF55729">
    <property type="entry name" value="Acyl-CoA N-acyltransferases (Nat)"/>
    <property type="match status" value="1"/>
</dbReference>
<dbReference type="InterPro" id="IPR052523">
    <property type="entry name" value="Trichothecene_AcTrans"/>
</dbReference>
<sequence>MFQLHPITAEDIPYLVDLWYTGFNHPINLRLFPDTPGVRTWLTDFHLSTLVHPDPHYLKITSDTGPALPFIAFVKWDLNTTADDPGHTFPAWHPESDRDFCEAFFGSMDVARRKILQGRKHYYLDTLVTHPDYRRQGAASMLIEWGCEVADRAGRPIWVDASEDGVALYERFGFRDVSVAGVTPEGAVSMLREPVSRVAE</sequence>
<dbReference type="PANTHER" id="PTHR42791">
    <property type="entry name" value="GNAT FAMILY ACETYLTRANSFERASE"/>
    <property type="match status" value="1"/>
</dbReference>
<evidence type="ECO:0000313" key="3">
    <source>
        <dbReference type="Proteomes" id="UP000247810"/>
    </source>
</evidence>
<keyword evidence="2" id="KW-0808">Transferase</keyword>
<proteinExistence type="predicted"/>
<protein>
    <submittedName>
        <fullName evidence="2">Acyl-CoA N-acyltransferase</fullName>
    </submittedName>
</protein>
<reference evidence="2 3" key="1">
    <citation type="submission" date="2018-02" db="EMBL/GenBank/DDBJ databases">
        <title>The genomes of Aspergillus section Nigri reveals drivers in fungal speciation.</title>
        <authorList>
            <consortium name="DOE Joint Genome Institute"/>
            <person name="Vesth T.C."/>
            <person name="Nybo J."/>
            <person name="Theobald S."/>
            <person name="Brandl J."/>
            <person name="Frisvad J.C."/>
            <person name="Nielsen K.F."/>
            <person name="Lyhne E.K."/>
            <person name="Kogle M.E."/>
            <person name="Kuo A."/>
            <person name="Riley R."/>
            <person name="Clum A."/>
            <person name="Nolan M."/>
            <person name="Lipzen A."/>
            <person name="Salamov A."/>
            <person name="Henrissat B."/>
            <person name="Wiebenga A."/>
            <person name="De vries R.P."/>
            <person name="Grigoriev I.V."/>
            <person name="Mortensen U.H."/>
            <person name="Andersen M.R."/>
            <person name="Baker S.E."/>
        </authorList>
    </citation>
    <scope>NUCLEOTIDE SEQUENCE [LARGE SCALE GENOMIC DNA]</scope>
    <source>
        <strain evidence="2 3">CBS 707.79</strain>
    </source>
</reference>
<dbReference type="STRING" id="1448320.A0A319DKX7"/>
<dbReference type="GO" id="GO:0016747">
    <property type="term" value="F:acyltransferase activity, transferring groups other than amino-acyl groups"/>
    <property type="evidence" value="ECO:0007669"/>
    <property type="project" value="InterPro"/>
</dbReference>
<dbReference type="Proteomes" id="UP000247810">
    <property type="component" value="Unassembled WGS sequence"/>
</dbReference>
<gene>
    <name evidence="2" type="ORF">BO71DRAFT_391035</name>
</gene>